<dbReference type="PROSITE" id="PS51257">
    <property type="entry name" value="PROKAR_LIPOPROTEIN"/>
    <property type="match status" value="1"/>
</dbReference>
<dbReference type="InterPro" id="IPR029058">
    <property type="entry name" value="AB_hydrolase_fold"/>
</dbReference>
<name>A0A1X0MZC7_9PSED</name>
<dbReference type="PIRSF" id="PIRSF029171">
    <property type="entry name" value="Esterase_LipA"/>
    <property type="match status" value="1"/>
</dbReference>
<dbReference type="PANTHER" id="PTHR34853">
    <property type="match status" value="1"/>
</dbReference>
<feature type="chain" id="PRO_5012077668" evidence="1">
    <location>
        <begin position="27"/>
        <end position="420"/>
    </location>
</feature>
<dbReference type="Pfam" id="PF03583">
    <property type="entry name" value="LIP"/>
    <property type="match status" value="1"/>
</dbReference>
<sequence length="420" mass="44793">MCPSRWLSRCLASAVSVILLCGCSQAATVQLTADDDVPDFYDWKEPVPAAPGQLLGSGALTPSQSLDNASRNIRFLYTSTDGLDGNKRVVVSAALFIPKGSPPPGGWPLMAWAHGTVGIADSCAPSLAGRSPRDKRYLNEWLAQGYAVVATDYQGLGTPGPHPYGLSRPLAFDIIDSIRAVIGANFDLAKRVVVFGQSQGGRAAFATAVYAKAYAPDLNIVGVVATGTPYAGVRQRPAEAGVGKVGGFNASTFSYNLLRLSTGMLLDPAFVPGDYLHERAMPAFELSKRACLHAINQRVISDRLTFDNSFKRSPQSVLDRINRASAYPTLKSDIPIFIGTGGQDHDVSVTQQTALVTDACKAGSRIEWHLYPELDHSATVNGSLNDSTQFVRKAFAGEVITGNCRSVLPGLRGTSSDEDR</sequence>
<gene>
    <name evidence="2" type="ORF">BZK31_24695</name>
</gene>
<accession>A0A1X0MZC7</accession>
<dbReference type="GO" id="GO:0004806">
    <property type="term" value="F:triacylglycerol lipase activity"/>
    <property type="evidence" value="ECO:0007669"/>
    <property type="project" value="InterPro"/>
</dbReference>
<dbReference type="Proteomes" id="UP000192815">
    <property type="component" value="Unassembled WGS sequence"/>
</dbReference>
<dbReference type="RefSeq" id="WP_083185890.1">
    <property type="nucleotide sequence ID" value="NZ_CBCRZR010000006.1"/>
</dbReference>
<dbReference type="SUPFAM" id="SSF53474">
    <property type="entry name" value="alpha/beta-Hydrolases"/>
    <property type="match status" value="1"/>
</dbReference>
<feature type="signal peptide" evidence="1">
    <location>
        <begin position="1"/>
        <end position="26"/>
    </location>
</feature>
<dbReference type="STRING" id="1958950.BZK31_24695"/>
<organism evidence="2 3">
    <name type="scientific">Pseudomonas floridensis</name>
    <dbReference type="NCBI Taxonomy" id="1958950"/>
    <lineage>
        <taxon>Bacteria</taxon>
        <taxon>Pseudomonadati</taxon>
        <taxon>Pseudomonadota</taxon>
        <taxon>Gammaproteobacteria</taxon>
        <taxon>Pseudomonadales</taxon>
        <taxon>Pseudomonadaceae</taxon>
        <taxon>Pseudomonas</taxon>
    </lineage>
</organism>
<protein>
    <submittedName>
        <fullName evidence="2">Lipase</fullName>
    </submittedName>
</protein>
<dbReference type="Gene3D" id="3.40.50.1820">
    <property type="entry name" value="alpha/beta hydrolase"/>
    <property type="match status" value="2"/>
</dbReference>
<reference evidence="3" key="1">
    <citation type="submission" date="2017-02" db="EMBL/GenBank/DDBJ databases">
        <title>Pseudomonas floridae sp. nov., a novel pathogenic bacterial species isolated from tomato.</title>
        <authorList>
            <person name="Timilsina S."/>
            <person name="Vallad G.E."/>
            <person name="Jones J.B."/>
        </authorList>
    </citation>
    <scope>NUCLEOTIDE SEQUENCE [LARGE SCALE GENOMIC DNA]</scope>
    <source>
        <strain evidence="3">GEV388</strain>
    </source>
</reference>
<evidence type="ECO:0000313" key="3">
    <source>
        <dbReference type="Proteomes" id="UP000192815"/>
    </source>
</evidence>
<dbReference type="PANTHER" id="PTHR34853:SF1">
    <property type="entry name" value="LIPASE 5"/>
    <property type="match status" value="1"/>
</dbReference>
<proteinExistence type="predicted"/>
<keyword evidence="3" id="KW-1185">Reference proteome</keyword>
<keyword evidence="1" id="KW-0732">Signal</keyword>
<dbReference type="AlphaFoldDB" id="A0A1X0MZC7"/>
<dbReference type="OrthoDB" id="9955at2"/>
<dbReference type="EMBL" id="MUIO01000115">
    <property type="protein sequence ID" value="ORC55159.1"/>
    <property type="molecule type" value="Genomic_DNA"/>
</dbReference>
<evidence type="ECO:0000313" key="2">
    <source>
        <dbReference type="EMBL" id="ORC55159.1"/>
    </source>
</evidence>
<dbReference type="GO" id="GO:0016042">
    <property type="term" value="P:lipid catabolic process"/>
    <property type="evidence" value="ECO:0007669"/>
    <property type="project" value="InterPro"/>
</dbReference>
<comment type="caution">
    <text evidence="2">The sequence shown here is derived from an EMBL/GenBank/DDBJ whole genome shotgun (WGS) entry which is preliminary data.</text>
</comment>
<evidence type="ECO:0000256" key="1">
    <source>
        <dbReference type="SAM" id="SignalP"/>
    </source>
</evidence>
<dbReference type="InterPro" id="IPR005152">
    <property type="entry name" value="Lipase_secreted"/>
</dbReference>